<sequence length="138" mass="16024">MASGWSCHFHSCLPVLFGRPYPDLRRLCRRSAARRCLRSEFRHRQPRIWRHGIFKISPKEGQRMRKTGKHAKKPDAKSSARRHRTARPASDLARPGRAMWHGRATWHGQPVPPWHGRAMWTFAQIGCFGLFIPGFASF</sequence>
<feature type="region of interest" description="Disordered" evidence="1">
    <location>
        <begin position="59"/>
        <end position="94"/>
    </location>
</feature>
<dbReference type="AlphaFoldDB" id="A0A7C9DSS6"/>
<proteinExistence type="predicted"/>
<evidence type="ECO:0000313" key="2">
    <source>
        <dbReference type="EMBL" id="MBA4645744.1"/>
    </source>
</evidence>
<organism evidence="2">
    <name type="scientific">Opuntia streptacantha</name>
    <name type="common">Prickly pear cactus</name>
    <name type="synonym">Opuntia cardona</name>
    <dbReference type="NCBI Taxonomy" id="393608"/>
    <lineage>
        <taxon>Eukaryota</taxon>
        <taxon>Viridiplantae</taxon>
        <taxon>Streptophyta</taxon>
        <taxon>Embryophyta</taxon>
        <taxon>Tracheophyta</taxon>
        <taxon>Spermatophyta</taxon>
        <taxon>Magnoliopsida</taxon>
        <taxon>eudicotyledons</taxon>
        <taxon>Gunneridae</taxon>
        <taxon>Pentapetalae</taxon>
        <taxon>Caryophyllales</taxon>
        <taxon>Cactineae</taxon>
        <taxon>Cactaceae</taxon>
        <taxon>Opuntioideae</taxon>
        <taxon>Opuntia</taxon>
    </lineage>
</organism>
<accession>A0A7C9DSS6</accession>
<evidence type="ECO:0000256" key="1">
    <source>
        <dbReference type="SAM" id="MobiDB-lite"/>
    </source>
</evidence>
<protein>
    <submittedName>
        <fullName evidence="2">Uncharacterized protein</fullName>
    </submittedName>
</protein>
<dbReference type="EMBL" id="GISG01143379">
    <property type="protein sequence ID" value="MBA4645744.1"/>
    <property type="molecule type" value="Transcribed_RNA"/>
</dbReference>
<reference evidence="2" key="2">
    <citation type="submission" date="2020-07" db="EMBL/GenBank/DDBJ databases">
        <authorList>
            <person name="Vera ALvarez R."/>
            <person name="Arias-Moreno D.M."/>
            <person name="Jimenez-Jacinto V."/>
            <person name="Jimenez-Bremont J.F."/>
            <person name="Swaminathan K."/>
            <person name="Moose S.P."/>
            <person name="Guerrero-Gonzalez M.L."/>
            <person name="Marino-Ramirez L."/>
            <person name="Landsman D."/>
            <person name="Rodriguez-Kessler M."/>
            <person name="Delgado-Sanchez P."/>
        </authorList>
    </citation>
    <scope>NUCLEOTIDE SEQUENCE</scope>
    <source>
        <tissue evidence="2">Cladode</tissue>
    </source>
</reference>
<name>A0A7C9DSS6_OPUST</name>
<reference evidence="2" key="1">
    <citation type="journal article" date="2013" name="J. Plant Res.">
        <title>Effect of fungi and light on seed germination of three Opuntia species from semiarid lands of central Mexico.</title>
        <authorList>
            <person name="Delgado-Sanchez P."/>
            <person name="Jimenez-Bremont J.F."/>
            <person name="Guerrero-Gonzalez Mde L."/>
            <person name="Flores J."/>
        </authorList>
    </citation>
    <scope>NUCLEOTIDE SEQUENCE</scope>
    <source>
        <tissue evidence="2">Cladode</tissue>
    </source>
</reference>